<dbReference type="RefSeq" id="XP_018262036.1">
    <property type="nucleotide sequence ID" value="XM_018408345.1"/>
</dbReference>
<feature type="region of interest" description="Disordered" evidence="1">
    <location>
        <begin position="245"/>
        <end position="321"/>
    </location>
</feature>
<dbReference type="OrthoDB" id="2565347at2759"/>
<dbReference type="VEuPathDB" id="FungiDB:I303_05051"/>
<feature type="region of interest" description="Disordered" evidence="1">
    <location>
        <begin position="39"/>
        <end position="92"/>
    </location>
</feature>
<evidence type="ECO:0000313" key="4">
    <source>
        <dbReference type="Proteomes" id="UP000078595"/>
    </source>
</evidence>
<feature type="compositionally biased region" description="Low complexity" evidence="1">
    <location>
        <begin position="116"/>
        <end position="128"/>
    </location>
</feature>
<organism evidence="2">
    <name type="scientific">Kwoniella dejecticola CBS 10117</name>
    <dbReference type="NCBI Taxonomy" id="1296121"/>
    <lineage>
        <taxon>Eukaryota</taxon>
        <taxon>Fungi</taxon>
        <taxon>Dikarya</taxon>
        <taxon>Basidiomycota</taxon>
        <taxon>Agaricomycotina</taxon>
        <taxon>Tremellomycetes</taxon>
        <taxon>Tremellales</taxon>
        <taxon>Cryptococcaceae</taxon>
        <taxon>Kwoniella</taxon>
    </lineage>
</organism>
<evidence type="ECO:0000313" key="2">
    <source>
        <dbReference type="EMBL" id="OBR84194.1"/>
    </source>
</evidence>
<protein>
    <submittedName>
        <fullName evidence="2">Uncharacterized protein</fullName>
    </submittedName>
</protein>
<feature type="compositionally biased region" description="Low complexity" evidence="1">
    <location>
        <begin position="42"/>
        <end position="62"/>
    </location>
</feature>
<feature type="region of interest" description="Disordered" evidence="1">
    <location>
        <begin position="383"/>
        <end position="402"/>
    </location>
</feature>
<gene>
    <name evidence="2" type="ORF">I303_05051</name>
    <name evidence="3" type="ORF">I303_105506</name>
</gene>
<reference evidence="2" key="1">
    <citation type="submission" date="2013-07" db="EMBL/GenBank/DDBJ databases">
        <title>The Genome Sequence of Cryptococcus dejecticola CBS10117.</title>
        <authorList>
            <consortium name="The Broad Institute Genome Sequencing Platform"/>
            <person name="Cuomo C."/>
            <person name="Litvintseva A."/>
            <person name="Chen Y."/>
            <person name="Heitman J."/>
            <person name="Sun S."/>
            <person name="Springer D."/>
            <person name="Dromer F."/>
            <person name="Young S.K."/>
            <person name="Zeng Q."/>
            <person name="Gargeya S."/>
            <person name="Fitzgerald M."/>
            <person name="Abouelleil A."/>
            <person name="Alvarado L."/>
            <person name="Berlin A.M."/>
            <person name="Chapman S.B."/>
            <person name="Dewar J."/>
            <person name="Goldberg J."/>
            <person name="Griggs A."/>
            <person name="Gujja S."/>
            <person name="Hansen M."/>
            <person name="Howarth C."/>
            <person name="Imamovic A."/>
            <person name="Larimer J."/>
            <person name="McCowan C."/>
            <person name="Murphy C."/>
            <person name="Pearson M."/>
            <person name="Priest M."/>
            <person name="Roberts A."/>
            <person name="Saif S."/>
            <person name="Shea T."/>
            <person name="Sykes S."/>
            <person name="Wortman J."/>
            <person name="Nusbaum C."/>
            <person name="Birren B."/>
        </authorList>
    </citation>
    <scope>NUCLEOTIDE SEQUENCE [LARGE SCALE GENOMIC DNA]</scope>
    <source>
        <strain evidence="2">CBS 10117</strain>
    </source>
</reference>
<keyword evidence="4" id="KW-1185">Reference proteome</keyword>
<accession>A0A1A6A2C5</accession>
<feature type="region of interest" description="Disordered" evidence="1">
    <location>
        <begin position="426"/>
        <end position="451"/>
    </location>
</feature>
<dbReference type="Proteomes" id="UP000078595">
    <property type="component" value="Chromosome 6"/>
</dbReference>
<feature type="compositionally biased region" description="Polar residues" evidence="1">
    <location>
        <begin position="269"/>
        <end position="278"/>
    </location>
</feature>
<reference evidence="3" key="3">
    <citation type="submission" date="2024-02" db="EMBL/GenBank/DDBJ databases">
        <title>Comparative genomics of Cryptococcus and Kwoniella reveals pathogenesis evolution and contrasting modes of karyotype evolution via chromosome fusion or intercentromeric recombination.</title>
        <authorList>
            <person name="Coelho M.A."/>
            <person name="David-Palma M."/>
            <person name="Shea T."/>
            <person name="Bowers K."/>
            <person name="McGinley-Smith S."/>
            <person name="Mohammad A.W."/>
            <person name="Gnirke A."/>
            <person name="Yurkov A.M."/>
            <person name="Nowrousian M."/>
            <person name="Sun S."/>
            <person name="Cuomo C.A."/>
            <person name="Heitman J."/>
        </authorList>
    </citation>
    <scope>NUCLEOTIDE SEQUENCE</scope>
    <source>
        <strain evidence="3">CBS 10117</strain>
    </source>
</reference>
<proteinExistence type="predicted"/>
<feature type="compositionally biased region" description="Polar residues" evidence="1">
    <location>
        <begin position="136"/>
        <end position="159"/>
    </location>
</feature>
<name>A0A1A6A2C5_9TREE</name>
<feature type="region of interest" description="Disordered" evidence="1">
    <location>
        <begin position="113"/>
        <end position="200"/>
    </location>
</feature>
<dbReference type="KEGG" id="kdj:28968750"/>
<sequence length="475" mass="51106">MSLHTPLAMSAQSQIQESAAISAYHASVSQHIHALLQSHNASCSTSSSPKPSSPGSRSPSLPDGLGRRRSTIKASHINRSQPEAELESQPELLEKEGVQPDLLKVQNIGEIDTLNSTSGSSISVSGSSKTKDHLSSRATARSSKTNSISTTSQAESNCLSDEKSLRGRSRTIRPKRHVSSATVVQEQENKGRHEYERSESYDAKRKLRFAKHRADLISKIDSWWKGVKDALPEGSSLADIPPEIVDTIPSPSIPHAVMRRSSDQDKPKNASTSSSTPSKEAPANLPPLTLYGKLPSKNHQLTSPPLNLNPNPNANSNSRPVDFLPSPSLGLGIGIGFAFTIEDPYATSTSMSTSFTHPQQQTLTFSNKACKATFKCMNPKSSLTGNGNGQGNARLNDAEKGTQTNGIDKEWIIDVLGKSADWDIPFDPSNPDTIKNKSSRRAAATEGRSRSPMKVLVTGEMPTPKPIVTGASFWG</sequence>
<reference evidence="3" key="2">
    <citation type="submission" date="2013-07" db="EMBL/GenBank/DDBJ databases">
        <authorList>
            <consortium name="The Broad Institute Genome Sequencing Platform"/>
            <person name="Cuomo C."/>
            <person name="Litvintseva A."/>
            <person name="Chen Y."/>
            <person name="Heitman J."/>
            <person name="Sun S."/>
            <person name="Springer D."/>
            <person name="Dromer F."/>
            <person name="Young S.K."/>
            <person name="Zeng Q."/>
            <person name="Gargeya S."/>
            <person name="Fitzgerald M."/>
            <person name="Abouelleil A."/>
            <person name="Alvarado L."/>
            <person name="Berlin A.M."/>
            <person name="Chapman S.B."/>
            <person name="Dewar J."/>
            <person name="Goldberg J."/>
            <person name="Griggs A."/>
            <person name="Gujja S."/>
            <person name="Hansen M."/>
            <person name="Howarth C."/>
            <person name="Imamovic A."/>
            <person name="Larimer J."/>
            <person name="McCowan C."/>
            <person name="Murphy C."/>
            <person name="Pearson M."/>
            <person name="Priest M."/>
            <person name="Roberts A."/>
            <person name="Saif S."/>
            <person name="Shea T."/>
            <person name="Sykes S."/>
            <person name="Wortman J."/>
            <person name="Nusbaum C."/>
            <person name="Birren B."/>
        </authorList>
    </citation>
    <scope>NUCLEOTIDE SEQUENCE</scope>
    <source>
        <strain evidence="3">CBS 10117</strain>
    </source>
</reference>
<dbReference type="EMBL" id="CP144535">
    <property type="protein sequence ID" value="WWC62908.1"/>
    <property type="molecule type" value="Genomic_DNA"/>
</dbReference>
<feature type="compositionally biased region" description="Basic residues" evidence="1">
    <location>
        <begin position="166"/>
        <end position="178"/>
    </location>
</feature>
<feature type="compositionally biased region" description="Basic and acidic residues" evidence="1">
    <location>
        <begin position="187"/>
        <end position="200"/>
    </location>
</feature>
<dbReference type="GeneID" id="28968750"/>
<dbReference type="AlphaFoldDB" id="A0A1A6A2C5"/>
<dbReference type="EMBL" id="KI894032">
    <property type="protein sequence ID" value="OBR84194.1"/>
    <property type="molecule type" value="Genomic_DNA"/>
</dbReference>
<evidence type="ECO:0000256" key="1">
    <source>
        <dbReference type="SAM" id="MobiDB-lite"/>
    </source>
</evidence>
<feature type="compositionally biased region" description="Low complexity" evidence="1">
    <location>
        <begin position="301"/>
        <end position="320"/>
    </location>
</feature>
<evidence type="ECO:0000313" key="3">
    <source>
        <dbReference type="EMBL" id="WWC62908.1"/>
    </source>
</evidence>